<dbReference type="GO" id="GO:0005886">
    <property type="term" value="C:plasma membrane"/>
    <property type="evidence" value="ECO:0007669"/>
    <property type="project" value="UniProtKB-SubCell"/>
</dbReference>
<dbReference type="Pfam" id="PF01914">
    <property type="entry name" value="MarC"/>
    <property type="match status" value="1"/>
</dbReference>
<evidence type="ECO:0000313" key="8">
    <source>
        <dbReference type="EMBL" id="EJW99833.1"/>
    </source>
</evidence>
<keyword evidence="4 7" id="KW-0812">Transmembrane</keyword>
<protein>
    <submittedName>
        <fullName evidence="8">Multiple antibiotic resistance (MarC)-related protein</fullName>
    </submittedName>
</protein>
<keyword evidence="3" id="KW-1003">Cell membrane</keyword>
<sequence length="84" mass="8629">MCGGIVLFYAGWTALNAPADSAEEESVATKKPMTFERAMSMAFYPLTLPLTMGPGVISVATAMGAGIFEGGLMAFAGLMTACLA</sequence>
<organism evidence="8">
    <name type="scientific">gut metagenome</name>
    <dbReference type="NCBI Taxonomy" id="749906"/>
    <lineage>
        <taxon>unclassified sequences</taxon>
        <taxon>metagenomes</taxon>
        <taxon>organismal metagenomes</taxon>
    </lineage>
</organism>
<comment type="caution">
    <text evidence="8">The sequence shown here is derived from an EMBL/GenBank/DDBJ whole genome shotgun (WGS) entry which is preliminary data.</text>
</comment>
<feature type="transmembrane region" description="Helical" evidence="7">
    <location>
        <begin position="43"/>
        <end position="68"/>
    </location>
</feature>
<reference evidence="8" key="1">
    <citation type="journal article" date="2012" name="PLoS ONE">
        <title>Gene sets for utilization of primary and secondary nutrition supplies in the distal gut of endangered iberian lynx.</title>
        <authorList>
            <person name="Alcaide M."/>
            <person name="Messina E."/>
            <person name="Richter M."/>
            <person name="Bargiela R."/>
            <person name="Peplies J."/>
            <person name="Huws S.A."/>
            <person name="Newbold C.J."/>
            <person name="Golyshin P.N."/>
            <person name="Simon M.A."/>
            <person name="Lopez G."/>
            <person name="Yakimov M.M."/>
            <person name="Ferrer M."/>
        </authorList>
    </citation>
    <scope>NUCLEOTIDE SEQUENCE</scope>
</reference>
<name>J9FZ21_9ZZZZ</name>
<evidence type="ECO:0000256" key="2">
    <source>
        <dbReference type="ARBA" id="ARBA00009784"/>
    </source>
</evidence>
<evidence type="ECO:0000256" key="7">
    <source>
        <dbReference type="SAM" id="Phobius"/>
    </source>
</evidence>
<keyword evidence="5 7" id="KW-1133">Transmembrane helix</keyword>
<proteinExistence type="inferred from homology"/>
<evidence type="ECO:0000256" key="1">
    <source>
        <dbReference type="ARBA" id="ARBA00004651"/>
    </source>
</evidence>
<dbReference type="EMBL" id="AMCI01003641">
    <property type="protein sequence ID" value="EJW99833.1"/>
    <property type="molecule type" value="Genomic_DNA"/>
</dbReference>
<dbReference type="InterPro" id="IPR002771">
    <property type="entry name" value="Multi_antbiot-R_MarC"/>
</dbReference>
<evidence type="ECO:0000256" key="4">
    <source>
        <dbReference type="ARBA" id="ARBA00022692"/>
    </source>
</evidence>
<evidence type="ECO:0000256" key="3">
    <source>
        <dbReference type="ARBA" id="ARBA00022475"/>
    </source>
</evidence>
<keyword evidence="6 7" id="KW-0472">Membrane</keyword>
<dbReference type="AlphaFoldDB" id="J9FZ21"/>
<evidence type="ECO:0000256" key="6">
    <source>
        <dbReference type="ARBA" id="ARBA00023136"/>
    </source>
</evidence>
<feature type="non-terminal residue" evidence="8">
    <location>
        <position position="84"/>
    </location>
</feature>
<evidence type="ECO:0000256" key="5">
    <source>
        <dbReference type="ARBA" id="ARBA00022989"/>
    </source>
</evidence>
<comment type="similarity">
    <text evidence="2">Belongs to the UPF0056 (MarC) family.</text>
</comment>
<accession>J9FZ21</accession>
<comment type="subcellular location">
    <subcellularLocation>
        <location evidence="1">Cell membrane</location>
        <topology evidence="1">Multi-pass membrane protein</topology>
    </subcellularLocation>
</comment>
<gene>
    <name evidence="8" type="ORF">EVA_12060</name>
</gene>